<feature type="compositionally biased region" description="Basic residues" evidence="1">
    <location>
        <begin position="156"/>
        <end position="166"/>
    </location>
</feature>
<feature type="compositionally biased region" description="Acidic residues" evidence="1">
    <location>
        <begin position="53"/>
        <end position="67"/>
    </location>
</feature>
<evidence type="ECO:0000313" key="2">
    <source>
        <dbReference type="EMBL" id="OQD76762.1"/>
    </source>
</evidence>
<evidence type="ECO:0000313" key="3">
    <source>
        <dbReference type="Proteomes" id="UP000191672"/>
    </source>
</evidence>
<gene>
    <name evidence="2" type="ORF">PENANT_c119G11037</name>
</gene>
<accession>A0A1V6PJD0</accession>
<feature type="region of interest" description="Disordered" evidence="1">
    <location>
        <begin position="143"/>
        <end position="166"/>
    </location>
</feature>
<proteinExistence type="predicted"/>
<organism evidence="2 3">
    <name type="scientific">Penicillium antarcticum</name>
    <dbReference type="NCBI Taxonomy" id="416450"/>
    <lineage>
        <taxon>Eukaryota</taxon>
        <taxon>Fungi</taxon>
        <taxon>Dikarya</taxon>
        <taxon>Ascomycota</taxon>
        <taxon>Pezizomycotina</taxon>
        <taxon>Eurotiomycetes</taxon>
        <taxon>Eurotiomycetidae</taxon>
        <taxon>Eurotiales</taxon>
        <taxon>Aspergillaceae</taxon>
        <taxon>Penicillium</taxon>
    </lineage>
</organism>
<sequence length="166" mass="18630">QAREERDTPLLKDLDPISDDEEDDLVVSQVQPMTQELSERAVGKRRQTIASNIEDEGREATPSDDEAEHPLPNTQRVSGRNRKRARREDEDFVHYYRSEGTLDALIRPLPTPSSDAETYAVYAASESSPTSGPRRLARLVGTHLPQEPSVSAPLRRSARIRSTQRG</sequence>
<feature type="compositionally biased region" description="Acidic residues" evidence="1">
    <location>
        <begin position="16"/>
        <end position="25"/>
    </location>
</feature>
<protein>
    <submittedName>
        <fullName evidence="2">Uncharacterized protein</fullName>
    </submittedName>
</protein>
<name>A0A1V6PJD0_9EURO</name>
<dbReference type="AlphaFoldDB" id="A0A1V6PJD0"/>
<feature type="region of interest" description="Disordered" evidence="1">
    <location>
        <begin position="1"/>
        <end position="90"/>
    </location>
</feature>
<feature type="non-terminal residue" evidence="2">
    <location>
        <position position="1"/>
    </location>
</feature>
<dbReference type="Proteomes" id="UP000191672">
    <property type="component" value="Unassembled WGS sequence"/>
</dbReference>
<comment type="caution">
    <text evidence="2">The sequence shown here is derived from an EMBL/GenBank/DDBJ whole genome shotgun (WGS) entry which is preliminary data.</text>
</comment>
<dbReference type="EMBL" id="MDYN01000119">
    <property type="protein sequence ID" value="OQD76762.1"/>
    <property type="molecule type" value="Genomic_DNA"/>
</dbReference>
<evidence type="ECO:0000256" key="1">
    <source>
        <dbReference type="SAM" id="MobiDB-lite"/>
    </source>
</evidence>
<keyword evidence="3" id="KW-1185">Reference proteome</keyword>
<reference evidence="3" key="1">
    <citation type="journal article" date="2017" name="Nat. Microbiol.">
        <title>Global analysis of biosynthetic gene clusters reveals vast potential of secondary metabolite production in Penicillium species.</title>
        <authorList>
            <person name="Nielsen J.C."/>
            <person name="Grijseels S."/>
            <person name="Prigent S."/>
            <person name="Ji B."/>
            <person name="Dainat J."/>
            <person name="Nielsen K.F."/>
            <person name="Frisvad J.C."/>
            <person name="Workman M."/>
            <person name="Nielsen J."/>
        </authorList>
    </citation>
    <scope>NUCLEOTIDE SEQUENCE [LARGE SCALE GENOMIC DNA]</scope>
    <source>
        <strain evidence="3">IBT 31811</strain>
    </source>
</reference>
<feature type="compositionally biased region" description="Basic and acidic residues" evidence="1">
    <location>
        <begin position="1"/>
        <end position="15"/>
    </location>
</feature>